<evidence type="ECO:0000313" key="4">
    <source>
        <dbReference type="Proteomes" id="UP000238157"/>
    </source>
</evidence>
<proteinExistence type="predicted"/>
<name>A0A2T0WPG0_9BACT</name>
<dbReference type="RefSeq" id="WP_106133296.1">
    <property type="nucleotide sequence ID" value="NZ_PVTR01000004.1"/>
</dbReference>
<gene>
    <name evidence="3" type="ORF">CLW00_104228</name>
</gene>
<protein>
    <submittedName>
        <fullName evidence="3">Uncharacterized protein</fullName>
    </submittedName>
</protein>
<sequence>MMKISKPSKFIFFVIFILISYISSESISLQSKQDSHEMGESLKPAIFGSDDLILDENQSENDSTFLILNHESIAEEKIQKSDNLVQIERLESASNISFLPKNSGGLDAWILFYILAALMIVALWNMITMKIKLNNVQEEHQNLVERYEEFRRYFIDRERKLKRELIDAYDKLEEIQKVKDEQLQ</sequence>
<evidence type="ECO:0000256" key="2">
    <source>
        <dbReference type="SAM" id="Phobius"/>
    </source>
</evidence>
<feature type="transmembrane region" description="Helical" evidence="2">
    <location>
        <begin position="108"/>
        <end position="127"/>
    </location>
</feature>
<keyword evidence="2" id="KW-0812">Transmembrane</keyword>
<dbReference type="AlphaFoldDB" id="A0A2T0WPG0"/>
<evidence type="ECO:0000313" key="3">
    <source>
        <dbReference type="EMBL" id="PRY88577.1"/>
    </source>
</evidence>
<dbReference type="EMBL" id="PVTR01000004">
    <property type="protein sequence ID" value="PRY88577.1"/>
    <property type="molecule type" value="Genomic_DNA"/>
</dbReference>
<organism evidence="3 4">
    <name type="scientific">Mongoliibacter ruber</name>
    <dbReference type="NCBI Taxonomy" id="1750599"/>
    <lineage>
        <taxon>Bacteria</taxon>
        <taxon>Pseudomonadati</taxon>
        <taxon>Bacteroidota</taxon>
        <taxon>Cytophagia</taxon>
        <taxon>Cytophagales</taxon>
        <taxon>Cyclobacteriaceae</taxon>
        <taxon>Mongoliibacter</taxon>
    </lineage>
</organism>
<accession>A0A2T0WPG0</accession>
<feature type="coiled-coil region" evidence="1">
    <location>
        <begin position="126"/>
        <end position="178"/>
    </location>
</feature>
<reference evidence="3 4" key="1">
    <citation type="submission" date="2018-03" db="EMBL/GenBank/DDBJ databases">
        <title>Genomic Encyclopedia of Archaeal and Bacterial Type Strains, Phase II (KMG-II): from individual species to whole genera.</title>
        <authorList>
            <person name="Goeker M."/>
        </authorList>
    </citation>
    <scope>NUCLEOTIDE SEQUENCE [LARGE SCALE GENOMIC DNA]</scope>
    <source>
        <strain evidence="3 4">DSM 27929</strain>
    </source>
</reference>
<comment type="caution">
    <text evidence="3">The sequence shown here is derived from an EMBL/GenBank/DDBJ whole genome shotgun (WGS) entry which is preliminary data.</text>
</comment>
<keyword evidence="1" id="KW-0175">Coiled coil</keyword>
<dbReference type="Proteomes" id="UP000238157">
    <property type="component" value="Unassembled WGS sequence"/>
</dbReference>
<keyword evidence="2" id="KW-1133">Transmembrane helix</keyword>
<evidence type="ECO:0000256" key="1">
    <source>
        <dbReference type="SAM" id="Coils"/>
    </source>
</evidence>
<keyword evidence="4" id="KW-1185">Reference proteome</keyword>
<keyword evidence="2" id="KW-0472">Membrane</keyword>